<evidence type="ECO:0000313" key="1">
    <source>
        <dbReference type="EMBL" id="KAI3744624.1"/>
    </source>
</evidence>
<accession>A0ACB9DD91</accession>
<dbReference type="Proteomes" id="UP001056120">
    <property type="component" value="Linkage Group LG19"/>
</dbReference>
<sequence>MDQSFIIANPNHDQQLNISEQCPASMRECIPCMDNVEAIKELKSTKKGEKFDRHFPEKGKGLNCLVPTPKGNKAPIPWPRSRDEVWHSNLPHAQLAEYKVIDHILKMIPEIAFGHHTRVVLDVGCGVASFGAYLTSRDVLTLSVAPKDVHENQIQLALELACLQWWLLLLHGGCFIRAWRSV</sequence>
<protein>
    <submittedName>
        <fullName evidence="1">Uncharacterized protein</fullName>
    </submittedName>
</protein>
<dbReference type="EMBL" id="CM042036">
    <property type="protein sequence ID" value="KAI3744624.1"/>
    <property type="molecule type" value="Genomic_DNA"/>
</dbReference>
<gene>
    <name evidence="1" type="ORF">L1987_57711</name>
</gene>
<comment type="caution">
    <text evidence="1">The sequence shown here is derived from an EMBL/GenBank/DDBJ whole genome shotgun (WGS) entry which is preliminary data.</text>
</comment>
<name>A0ACB9DD91_9ASTR</name>
<reference evidence="1 2" key="2">
    <citation type="journal article" date="2022" name="Mol. Ecol. Resour.">
        <title>The genomes of chicory, endive, great burdock and yacon provide insights into Asteraceae paleo-polyploidization history and plant inulin production.</title>
        <authorList>
            <person name="Fan W."/>
            <person name="Wang S."/>
            <person name="Wang H."/>
            <person name="Wang A."/>
            <person name="Jiang F."/>
            <person name="Liu H."/>
            <person name="Zhao H."/>
            <person name="Xu D."/>
            <person name="Zhang Y."/>
        </authorList>
    </citation>
    <scope>NUCLEOTIDE SEQUENCE [LARGE SCALE GENOMIC DNA]</scope>
    <source>
        <strain evidence="2">cv. Yunnan</strain>
        <tissue evidence="1">Leaves</tissue>
    </source>
</reference>
<keyword evidence="2" id="KW-1185">Reference proteome</keyword>
<reference evidence="2" key="1">
    <citation type="journal article" date="2022" name="Mol. Ecol. Resour.">
        <title>The genomes of chicory, endive, great burdock and yacon provide insights into Asteraceae palaeo-polyploidization history and plant inulin production.</title>
        <authorList>
            <person name="Fan W."/>
            <person name="Wang S."/>
            <person name="Wang H."/>
            <person name="Wang A."/>
            <person name="Jiang F."/>
            <person name="Liu H."/>
            <person name="Zhao H."/>
            <person name="Xu D."/>
            <person name="Zhang Y."/>
        </authorList>
    </citation>
    <scope>NUCLEOTIDE SEQUENCE [LARGE SCALE GENOMIC DNA]</scope>
    <source>
        <strain evidence="2">cv. Yunnan</strain>
    </source>
</reference>
<proteinExistence type="predicted"/>
<evidence type="ECO:0000313" key="2">
    <source>
        <dbReference type="Proteomes" id="UP001056120"/>
    </source>
</evidence>
<organism evidence="1 2">
    <name type="scientific">Smallanthus sonchifolius</name>
    <dbReference type="NCBI Taxonomy" id="185202"/>
    <lineage>
        <taxon>Eukaryota</taxon>
        <taxon>Viridiplantae</taxon>
        <taxon>Streptophyta</taxon>
        <taxon>Embryophyta</taxon>
        <taxon>Tracheophyta</taxon>
        <taxon>Spermatophyta</taxon>
        <taxon>Magnoliopsida</taxon>
        <taxon>eudicotyledons</taxon>
        <taxon>Gunneridae</taxon>
        <taxon>Pentapetalae</taxon>
        <taxon>asterids</taxon>
        <taxon>campanulids</taxon>
        <taxon>Asterales</taxon>
        <taxon>Asteraceae</taxon>
        <taxon>Asteroideae</taxon>
        <taxon>Heliantheae alliance</taxon>
        <taxon>Millerieae</taxon>
        <taxon>Smallanthus</taxon>
    </lineage>
</organism>